<evidence type="ECO:0000256" key="5">
    <source>
        <dbReference type="RuleBase" id="RU003825"/>
    </source>
</evidence>
<gene>
    <name evidence="7" type="ordered locus">CLOAM0819</name>
</gene>
<dbReference type="HOGENOM" id="CLU_021278_1_2_0"/>
<dbReference type="GO" id="GO:0044206">
    <property type="term" value="P:UMP salvage"/>
    <property type="evidence" value="ECO:0007669"/>
    <property type="project" value="UniProtKB-UniPathway"/>
</dbReference>
<dbReference type="AlphaFoldDB" id="B0VH86"/>
<evidence type="ECO:0000256" key="3">
    <source>
        <dbReference type="ARBA" id="ARBA00022741"/>
    </source>
</evidence>
<dbReference type="CDD" id="cd02023">
    <property type="entry name" value="UMPK"/>
    <property type="match status" value="1"/>
</dbReference>
<evidence type="ECO:0000259" key="6">
    <source>
        <dbReference type="Pfam" id="PF00485"/>
    </source>
</evidence>
<keyword evidence="5" id="KW-0963">Cytoplasm</keyword>
<dbReference type="GO" id="GO:0044211">
    <property type="term" value="P:CTP salvage"/>
    <property type="evidence" value="ECO:0007669"/>
    <property type="project" value="UniProtKB-UniPathway"/>
</dbReference>
<dbReference type="InterPro" id="IPR006083">
    <property type="entry name" value="PRK/URK"/>
</dbReference>
<comment type="similarity">
    <text evidence="5">Belongs to the uridine kinase family.</text>
</comment>
<reference evidence="7 8" key="1">
    <citation type="journal article" date="2008" name="J. Bacteriol.">
        <title>'Candidatus Cloacamonas acidaminovorans': genome sequence reconstruction provides a first glimpse of a new bacterial division.</title>
        <authorList>
            <person name="Pelletier E."/>
            <person name="Kreimeyer A."/>
            <person name="Bocs S."/>
            <person name="Rouy Z."/>
            <person name="Gyapay G."/>
            <person name="Chouari R."/>
            <person name="Riviere D."/>
            <person name="Ganesan A."/>
            <person name="Daegelen P."/>
            <person name="Sghir A."/>
            <person name="Cohen G.N."/>
            <person name="Medigue C."/>
            <person name="Weissenbach J."/>
            <person name="Le Paslier D."/>
        </authorList>
    </citation>
    <scope>NUCLEOTIDE SEQUENCE [LARGE SCALE GENOMIC DNA]</scope>
    <source>
        <strain evidence="8">Evry</strain>
    </source>
</reference>
<dbReference type="UniPathway" id="UPA00579">
    <property type="reaction ID" value="UER00640"/>
</dbReference>
<evidence type="ECO:0000313" key="8">
    <source>
        <dbReference type="Proteomes" id="UP000002019"/>
    </source>
</evidence>
<feature type="domain" description="Phosphoribulokinase/uridine kinase" evidence="6">
    <location>
        <begin position="10"/>
        <end position="187"/>
    </location>
</feature>
<name>B0VH86_CLOAI</name>
<dbReference type="Proteomes" id="UP000002019">
    <property type="component" value="Chromosome"/>
</dbReference>
<dbReference type="KEGG" id="caci:CLOAM0819"/>
<comment type="pathway">
    <text evidence="1 5">Pyrimidine metabolism; UMP biosynthesis via salvage pathway; UMP from uridine: step 1/1.</text>
</comment>
<dbReference type="UniPathway" id="UPA00574">
    <property type="reaction ID" value="UER00637"/>
</dbReference>
<evidence type="ECO:0000313" key="7">
    <source>
        <dbReference type="EMBL" id="CAO80701.1"/>
    </source>
</evidence>
<dbReference type="EMBL" id="CU466930">
    <property type="protein sequence ID" value="CAO80701.1"/>
    <property type="molecule type" value="Genomic_DNA"/>
</dbReference>
<sequence length="211" mass="23944">MSQTNNVRLILIGGGTCSGKSTIAKAIGMRLNDLKTVIVAQDNYYKDLSHLTPAMRAKVNFDHPEAIDIPYLLSDLKLMLEGKAVDIPDYDFATHCRKEGKTCVAFADVIILEGIFGLYYPELLALSDLKIYVDTDSDLRLARRMQRDIVERGRDVESVLEQYLSTVKPSHEAFIEPTKKNADIIIPGDREFDNVLYMLNGYLLYEFIMER</sequence>
<organism evidence="7 8">
    <name type="scientific">Cloacimonas acidaminovorans (strain Evry)</name>
    <dbReference type="NCBI Taxonomy" id="459349"/>
    <lineage>
        <taxon>Bacteria</taxon>
        <taxon>Pseudomonadati</taxon>
        <taxon>Candidatus Cloacimonadota</taxon>
        <taxon>Candidatus Cloacimonadia</taxon>
        <taxon>Candidatus Cloacimonadales</taxon>
        <taxon>Candidatus Cloacimonadaceae</taxon>
        <taxon>Candidatus Cloacimonas</taxon>
    </lineage>
</organism>
<dbReference type="InterPro" id="IPR000764">
    <property type="entry name" value="Uridine_kinase-like"/>
</dbReference>
<dbReference type="GO" id="GO:0004849">
    <property type="term" value="F:uridine kinase activity"/>
    <property type="evidence" value="ECO:0007669"/>
    <property type="project" value="UniProtKB-EC"/>
</dbReference>
<dbReference type="eggNOG" id="COG0572">
    <property type="taxonomic scope" value="Bacteria"/>
</dbReference>
<comment type="catalytic activity">
    <reaction evidence="5">
        <text>cytidine + ATP = CMP + ADP + H(+)</text>
        <dbReference type="Rhea" id="RHEA:24674"/>
        <dbReference type="ChEBI" id="CHEBI:15378"/>
        <dbReference type="ChEBI" id="CHEBI:17562"/>
        <dbReference type="ChEBI" id="CHEBI:30616"/>
        <dbReference type="ChEBI" id="CHEBI:60377"/>
        <dbReference type="ChEBI" id="CHEBI:456216"/>
        <dbReference type="EC" id="2.7.1.48"/>
    </reaction>
</comment>
<dbReference type="STRING" id="459349.CLOAM0819"/>
<keyword evidence="5" id="KW-0067">ATP-binding</keyword>
<keyword evidence="3 5" id="KW-0547">Nucleotide-binding</keyword>
<dbReference type="PRINTS" id="PR00988">
    <property type="entry name" value="URIDINKINASE"/>
</dbReference>
<dbReference type="NCBIfam" id="NF004018">
    <property type="entry name" value="PRK05480.1"/>
    <property type="match status" value="1"/>
</dbReference>
<evidence type="ECO:0000256" key="4">
    <source>
        <dbReference type="ARBA" id="ARBA00022777"/>
    </source>
</evidence>
<dbReference type="RefSeq" id="WP_015424559.1">
    <property type="nucleotide sequence ID" value="NC_020449.1"/>
</dbReference>
<dbReference type="PANTHER" id="PTHR10285">
    <property type="entry name" value="URIDINE KINASE"/>
    <property type="match status" value="1"/>
</dbReference>
<keyword evidence="4 5" id="KW-0418">Kinase</keyword>
<comment type="subcellular location">
    <subcellularLocation>
        <location evidence="5">Cytoplasm</location>
    </subcellularLocation>
</comment>
<keyword evidence="8" id="KW-1185">Reference proteome</keyword>
<dbReference type="GO" id="GO:0043771">
    <property type="term" value="F:cytidine kinase activity"/>
    <property type="evidence" value="ECO:0007669"/>
    <property type="project" value="RHEA"/>
</dbReference>
<dbReference type="SUPFAM" id="SSF52540">
    <property type="entry name" value="P-loop containing nucleoside triphosphate hydrolases"/>
    <property type="match status" value="1"/>
</dbReference>
<dbReference type="GO" id="GO:0005524">
    <property type="term" value="F:ATP binding"/>
    <property type="evidence" value="ECO:0007669"/>
    <property type="project" value="UniProtKB-KW"/>
</dbReference>
<dbReference type="GO" id="GO:0005737">
    <property type="term" value="C:cytoplasm"/>
    <property type="evidence" value="ECO:0007669"/>
    <property type="project" value="UniProtKB-SubCell"/>
</dbReference>
<accession>B0VH86</accession>
<protein>
    <recommendedName>
        <fullName evidence="5">Uridine kinase</fullName>
        <ecNumber evidence="5">2.7.1.48</ecNumber>
    </recommendedName>
</protein>
<dbReference type="NCBIfam" id="TIGR00235">
    <property type="entry name" value="udk"/>
    <property type="match status" value="1"/>
</dbReference>
<keyword evidence="2 5" id="KW-0808">Transferase</keyword>
<proteinExistence type="inferred from homology"/>
<dbReference type="Pfam" id="PF00485">
    <property type="entry name" value="PRK"/>
    <property type="match status" value="1"/>
</dbReference>
<comment type="catalytic activity">
    <reaction evidence="5">
        <text>uridine + ATP = UMP + ADP + H(+)</text>
        <dbReference type="Rhea" id="RHEA:16825"/>
        <dbReference type="ChEBI" id="CHEBI:15378"/>
        <dbReference type="ChEBI" id="CHEBI:16704"/>
        <dbReference type="ChEBI" id="CHEBI:30616"/>
        <dbReference type="ChEBI" id="CHEBI:57865"/>
        <dbReference type="ChEBI" id="CHEBI:456216"/>
        <dbReference type="EC" id="2.7.1.48"/>
    </reaction>
</comment>
<dbReference type="Gene3D" id="3.40.50.300">
    <property type="entry name" value="P-loop containing nucleotide triphosphate hydrolases"/>
    <property type="match status" value="1"/>
</dbReference>
<evidence type="ECO:0000256" key="1">
    <source>
        <dbReference type="ARBA" id="ARBA00004690"/>
    </source>
</evidence>
<comment type="pathway">
    <text evidence="5">Pyrimidine metabolism; CTP biosynthesis via salvage pathway; CTP from cytidine: step 1/3.</text>
</comment>
<dbReference type="InterPro" id="IPR027417">
    <property type="entry name" value="P-loop_NTPase"/>
</dbReference>
<dbReference type="EC" id="2.7.1.48" evidence="5"/>
<dbReference type="OrthoDB" id="9777642at2"/>
<evidence type="ECO:0000256" key="2">
    <source>
        <dbReference type="ARBA" id="ARBA00022679"/>
    </source>
</evidence>